<proteinExistence type="predicted"/>
<name>A0A8D8AIP5_CULPI</name>
<reference evidence="1" key="1">
    <citation type="submission" date="2021-05" db="EMBL/GenBank/DDBJ databases">
        <authorList>
            <person name="Alioto T."/>
            <person name="Alioto T."/>
            <person name="Gomez Garrido J."/>
        </authorList>
    </citation>
    <scope>NUCLEOTIDE SEQUENCE</scope>
</reference>
<organism evidence="1">
    <name type="scientific">Culex pipiens</name>
    <name type="common">House mosquito</name>
    <dbReference type="NCBI Taxonomy" id="7175"/>
    <lineage>
        <taxon>Eukaryota</taxon>
        <taxon>Metazoa</taxon>
        <taxon>Ecdysozoa</taxon>
        <taxon>Arthropoda</taxon>
        <taxon>Hexapoda</taxon>
        <taxon>Insecta</taxon>
        <taxon>Pterygota</taxon>
        <taxon>Neoptera</taxon>
        <taxon>Endopterygota</taxon>
        <taxon>Diptera</taxon>
        <taxon>Nematocera</taxon>
        <taxon>Culicoidea</taxon>
        <taxon>Culicidae</taxon>
        <taxon>Culicinae</taxon>
        <taxon>Culicini</taxon>
        <taxon>Culex</taxon>
        <taxon>Culex</taxon>
    </lineage>
</organism>
<evidence type="ECO:0000313" key="1">
    <source>
        <dbReference type="EMBL" id="CAG6456995.1"/>
    </source>
</evidence>
<sequence length="115" mass="11836">MPSAQLGVALAPLTQPELELQTDERRPPVLPVVRDAADAVAVSSGVESNAAVAVRTEPDSATASFGGYSSHRSCADLDLAWVSYQPSIPRQVAPVGDVAGIEVSAVPLPEAQMAS</sequence>
<protein>
    <submittedName>
        <fullName evidence="1">(northern house mosquito) hypothetical protein</fullName>
    </submittedName>
</protein>
<accession>A0A8D8AIP5</accession>
<dbReference type="AlphaFoldDB" id="A0A8D8AIP5"/>
<dbReference type="EMBL" id="HBUE01032071">
    <property type="protein sequence ID" value="CAG6456995.1"/>
    <property type="molecule type" value="Transcribed_RNA"/>
</dbReference>